<name>A0A7J4IYK7_9ARCH</name>
<dbReference type="Proteomes" id="UP000565078">
    <property type="component" value="Unassembled WGS sequence"/>
</dbReference>
<proteinExistence type="predicted"/>
<sequence length="122" mass="14170">MGTHRQHLDLASERFGAAEQMYREGREHTAAHLYINAAINYHNAACQKFLGKIPSHKEHHDTSYFNELAKFLKDDLPRYREIYKELVSSKSQADYGLSLSLDSATRIRRQAQKLREIIEPLL</sequence>
<dbReference type="AlphaFoldDB" id="A0A7J4IYK7"/>
<organism evidence="1 2">
    <name type="scientific">Candidatus Iainarchaeum sp</name>
    <dbReference type="NCBI Taxonomy" id="3101447"/>
    <lineage>
        <taxon>Archaea</taxon>
        <taxon>Candidatus Iainarchaeota</taxon>
        <taxon>Candidatus Iainarchaeia</taxon>
        <taxon>Candidatus Iainarchaeales</taxon>
        <taxon>Candidatus Iainarchaeaceae</taxon>
        <taxon>Candidatus Iainarchaeum</taxon>
    </lineage>
</organism>
<accession>A0A7J4IYK7</accession>
<evidence type="ECO:0000313" key="1">
    <source>
        <dbReference type="EMBL" id="HIH09934.1"/>
    </source>
</evidence>
<reference evidence="2" key="1">
    <citation type="journal article" date="2020" name="bioRxiv">
        <title>A rank-normalized archaeal taxonomy based on genome phylogeny resolves widespread incomplete and uneven classifications.</title>
        <authorList>
            <person name="Rinke C."/>
            <person name="Chuvochina M."/>
            <person name="Mussig A.J."/>
            <person name="Chaumeil P.-A."/>
            <person name="Waite D.W."/>
            <person name="Whitman W.B."/>
            <person name="Parks D.H."/>
            <person name="Hugenholtz P."/>
        </authorList>
    </citation>
    <scope>NUCLEOTIDE SEQUENCE [LARGE SCALE GENOMIC DNA]</scope>
</reference>
<dbReference type="EMBL" id="DUGC01000071">
    <property type="protein sequence ID" value="HIH09934.1"/>
    <property type="molecule type" value="Genomic_DNA"/>
</dbReference>
<comment type="caution">
    <text evidence="1">The sequence shown here is derived from an EMBL/GenBank/DDBJ whole genome shotgun (WGS) entry which is preliminary data.</text>
</comment>
<gene>
    <name evidence="1" type="ORF">HA254_04675</name>
</gene>
<dbReference type="Gene3D" id="1.20.120.330">
    <property type="entry name" value="Nucleotidyltransferases domain 2"/>
    <property type="match status" value="1"/>
</dbReference>
<evidence type="ECO:0000313" key="2">
    <source>
        <dbReference type="Proteomes" id="UP000565078"/>
    </source>
</evidence>
<protein>
    <submittedName>
        <fullName evidence="1">HEPN domain-containing protein</fullName>
    </submittedName>
</protein>